<dbReference type="SUPFAM" id="SSF55785">
    <property type="entry name" value="PYP-like sensor domain (PAS domain)"/>
    <property type="match status" value="1"/>
</dbReference>
<dbReference type="NCBIfam" id="TIGR00229">
    <property type="entry name" value="sensory_box"/>
    <property type="match status" value="1"/>
</dbReference>
<dbReference type="PANTHER" id="PTHR47429">
    <property type="entry name" value="PROTEIN TWIN LOV 1"/>
    <property type="match status" value="1"/>
</dbReference>
<keyword evidence="1" id="KW-0285">Flavoprotein</keyword>
<dbReference type="SMART" id="SM00091">
    <property type="entry name" value="PAS"/>
    <property type="match status" value="1"/>
</dbReference>
<keyword evidence="7" id="KW-1185">Reference proteome</keyword>
<name>A0ABU1HCZ7_9GAMM</name>
<comment type="caution">
    <text evidence="6">The sequence shown here is derived from an EMBL/GenBank/DDBJ whole genome shotgun (WGS) entry which is preliminary data.</text>
</comment>
<proteinExistence type="predicted"/>
<organism evidence="6 7">
    <name type="scientific">Franzmannia qiaohouensis</name>
    <dbReference type="NCBI Taxonomy" id="1329370"/>
    <lineage>
        <taxon>Bacteria</taxon>
        <taxon>Pseudomonadati</taxon>
        <taxon>Pseudomonadota</taxon>
        <taxon>Gammaproteobacteria</taxon>
        <taxon>Oceanospirillales</taxon>
        <taxon>Halomonadaceae</taxon>
        <taxon>Franzmannia</taxon>
    </lineage>
</organism>
<feature type="domain" description="PAS" evidence="5">
    <location>
        <begin position="10"/>
        <end position="83"/>
    </location>
</feature>
<dbReference type="Proteomes" id="UP001251374">
    <property type="component" value="Unassembled WGS sequence"/>
</dbReference>
<keyword evidence="3" id="KW-0157">Chromophore</keyword>
<dbReference type="PANTHER" id="PTHR47429:SF2">
    <property type="entry name" value="PROTEIN TWIN LOV 1"/>
    <property type="match status" value="1"/>
</dbReference>
<protein>
    <submittedName>
        <fullName evidence="6">PAS domain-containing protein</fullName>
    </submittedName>
</protein>
<evidence type="ECO:0000259" key="5">
    <source>
        <dbReference type="PROSITE" id="PS50112"/>
    </source>
</evidence>
<dbReference type="RefSeq" id="WP_309719754.1">
    <property type="nucleotide sequence ID" value="NZ_JARWAM010000005.1"/>
</dbReference>
<dbReference type="InterPro" id="IPR035965">
    <property type="entry name" value="PAS-like_dom_sf"/>
</dbReference>
<evidence type="ECO:0000256" key="1">
    <source>
        <dbReference type="ARBA" id="ARBA00022630"/>
    </source>
</evidence>
<dbReference type="InterPro" id="IPR000014">
    <property type="entry name" value="PAS"/>
</dbReference>
<dbReference type="Gene3D" id="3.30.450.20">
    <property type="entry name" value="PAS domain"/>
    <property type="match status" value="1"/>
</dbReference>
<evidence type="ECO:0000256" key="4">
    <source>
        <dbReference type="SAM" id="MobiDB-lite"/>
    </source>
</evidence>
<evidence type="ECO:0000256" key="2">
    <source>
        <dbReference type="ARBA" id="ARBA00022643"/>
    </source>
</evidence>
<sequence>MDEIEAQRMRLRLFERTMESIYDAVIITDARRLDDPIIWVNDTFENLFGYSRDEVIGRNCRFLQHGEEDQKGVREVHDALRYKQPVQTLVRSATARPCRSCAWISITSRRSTTSMGTRSGTRCSSRWPPPWKRI</sequence>
<dbReference type="CDD" id="cd00130">
    <property type="entry name" value="PAS"/>
    <property type="match status" value="1"/>
</dbReference>
<dbReference type="EMBL" id="JARWAM010000005">
    <property type="protein sequence ID" value="MDR5905342.1"/>
    <property type="molecule type" value="Genomic_DNA"/>
</dbReference>
<reference evidence="6 7" key="1">
    <citation type="submission" date="2023-04" db="EMBL/GenBank/DDBJ databases">
        <title>A long-awaited taxogenomic arrangement of the family Halomonadaceae.</title>
        <authorList>
            <person name="De La Haba R."/>
            <person name="Chuvochina M."/>
            <person name="Wittouck S."/>
            <person name="Arahal D.R."/>
            <person name="Sanchez-Porro C."/>
            <person name="Hugenholtz P."/>
            <person name="Ventosa A."/>
        </authorList>
    </citation>
    <scope>NUCLEOTIDE SEQUENCE [LARGE SCALE GENOMIC DNA]</scope>
    <source>
        <strain evidence="6 7">DSM 26770</strain>
    </source>
</reference>
<feature type="region of interest" description="Disordered" evidence="4">
    <location>
        <begin position="112"/>
        <end position="134"/>
    </location>
</feature>
<evidence type="ECO:0000313" key="6">
    <source>
        <dbReference type="EMBL" id="MDR5905342.1"/>
    </source>
</evidence>
<evidence type="ECO:0000313" key="7">
    <source>
        <dbReference type="Proteomes" id="UP001251374"/>
    </source>
</evidence>
<evidence type="ECO:0000256" key="3">
    <source>
        <dbReference type="ARBA" id="ARBA00022991"/>
    </source>
</evidence>
<feature type="compositionally biased region" description="Low complexity" evidence="4">
    <location>
        <begin position="112"/>
        <end position="126"/>
    </location>
</feature>
<dbReference type="PROSITE" id="PS50112">
    <property type="entry name" value="PAS"/>
    <property type="match status" value="1"/>
</dbReference>
<keyword evidence="2" id="KW-0288">FMN</keyword>
<gene>
    <name evidence="6" type="ORF">QC821_08660</name>
</gene>
<dbReference type="Pfam" id="PF13426">
    <property type="entry name" value="PAS_9"/>
    <property type="match status" value="1"/>
</dbReference>
<accession>A0ABU1HCZ7</accession>